<keyword evidence="2" id="KW-0472">Membrane</keyword>
<organism evidence="3 4">
    <name type="scientific">Roridomyces roridus</name>
    <dbReference type="NCBI Taxonomy" id="1738132"/>
    <lineage>
        <taxon>Eukaryota</taxon>
        <taxon>Fungi</taxon>
        <taxon>Dikarya</taxon>
        <taxon>Basidiomycota</taxon>
        <taxon>Agaricomycotina</taxon>
        <taxon>Agaricomycetes</taxon>
        <taxon>Agaricomycetidae</taxon>
        <taxon>Agaricales</taxon>
        <taxon>Marasmiineae</taxon>
        <taxon>Mycenaceae</taxon>
        <taxon>Roridomyces</taxon>
    </lineage>
</organism>
<sequence>MSASRRNSTQSDSPALLTSTSSSRRSSTTTSSPLTPIAANVTPSSTSQRTTTPSTFTSSSPTPKFSSTSIQLPHFVSGSVSLSALSSSLSSQIASSASSTSSTPIVITHAGSSSKTSHQTTLIAAIATSLTAFIVLVLVVYYLYWHRGHTRRYADRGGILGAHRHRLFPSSKEEEKRWMSPDTARAAWPSAYGFPDPTSPTSFTYAGDSPPISPAYQSFTEPAPVRHALLRNRQPSTFSLRSSSHGHGHAPGTPKSGGPHYTVRGADRDSEGSRLGFGNDLAWQDAHYENPLPLRDSDLSGITMTMGEAPVPVPASPGAGLLIPAPPTVRPPVPPIAIATPPPGILHVLRPDNVAFPLSRAHVRSPSASASSDSSSYSVASMSIDFPFSSPRHSDDRDVVEDTGTGTSVVSDDGRHWISFPGHAIAGERAGRQIF</sequence>
<reference evidence="3" key="1">
    <citation type="submission" date="2023-03" db="EMBL/GenBank/DDBJ databases">
        <title>Massive genome expansion in bonnet fungi (Mycena s.s.) driven by repeated elements and novel gene families across ecological guilds.</title>
        <authorList>
            <consortium name="Lawrence Berkeley National Laboratory"/>
            <person name="Harder C.B."/>
            <person name="Miyauchi S."/>
            <person name="Viragh M."/>
            <person name="Kuo A."/>
            <person name="Thoen E."/>
            <person name="Andreopoulos B."/>
            <person name="Lu D."/>
            <person name="Skrede I."/>
            <person name="Drula E."/>
            <person name="Henrissat B."/>
            <person name="Morin E."/>
            <person name="Kohler A."/>
            <person name="Barry K."/>
            <person name="LaButti K."/>
            <person name="Morin E."/>
            <person name="Salamov A."/>
            <person name="Lipzen A."/>
            <person name="Mereny Z."/>
            <person name="Hegedus B."/>
            <person name="Baldrian P."/>
            <person name="Stursova M."/>
            <person name="Weitz H."/>
            <person name="Taylor A."/>
            <person name="Grigoriev I.V."/>
            <person name="Nagy L.G."/>
            <person name="Martin F."/>
            <person name="Kauserud H."/>
        </authorList>
    </citation>
    <scope>NUCLEOTIDE SEQUENCE</scope>
    <source>
        <strain evidence="3">9284</strain>
    </source>
</reference>
<feature type="region of interest" description="Disordered" evidence="1">
    <location>
        <begin position="238"/>
        <end position="273"/>
    </location>
</feature>
<dbReference type="EMBL" id="JARKIF010000020">
    <property type="protein sequence ID" value="KAJ7617820.1"/>
    <property type="molecule type" value="Genomic_DNA"/>
</dbReference>
<protein>
    <submittedName>
        <fullName evidence="3">Uncharacterized protein</fullName>
    </submittedName>
</protein>
<keyword evidence="2" id="KW-0812">Transmembrane</keyword>
<dbReference type="Proteomes" id="UP001221142">
    <property type="component" value="Unassembled WGS sequence"/>
</dbReference>
<evidence type="ECO:0000256" key="2">
    <source>
        <dbReference type="SAM" id="Phobius"/>
    </source>
</evidence>
<feature type="region of interest" description="Disordered" evidence="1">
    <location>
        <begin position="1"/>
        <end position="64"/>
    </location>
</feature>
<keyword evidence="4" id="KW-1185">Reference proteome</keyword>
<gene>
    <name evidence="3" type="ORF">FB45DRAFT_215179</name>
</gene>
<proteinExistence type="predicted"/>
<evidence type="ECO:0000313" key="4">
    <source>
        <dbReference type="Proteomes" id="UP001221142"/>
    </source>
</evidence>
<feature type="transmembrane region" description="Helical" evidence="2">
    <location>
        <begin position="122"/>
        <end position="144"/>
    </location>
</feature>
<evidence type="ECO:0000313" key="3">
    <source>
        <dbReference type="EMBL" id="KAJ7617820.1"/>
    </source>
</evidence>
<feature type="region of interest" description="Disordered" evidence="1">
    <location>
        <begin position="388"/>
        <end position="410"/>
    </location>
</feature>
<keyword evidence="2" id="KW-1133">Transmembrane helix</keyword>
<name>A0AAD7FDM0_9AGAR</name>
<accession>A0AAD7FDM0</accession>
<feature type="compositionally biased region" description="Low complexity" evidence="1">
    <location>
        <begin position="13"/>
        <end position="64"/>
    </location>
</feature>
<comment type="caution">
    <text evidence="3">The sequence shown here is derived from an EMBL/GenBank/DDBJ whole genome shotgun (WGS) entry which is preliminary data.</text>
</comment>
<dbReference type="AlphaFoldDB" id="A0AAD7FDM0"/>
<evidence type="ECO:0000256" key="1">
    <source>
        <dbReference type="SAM" id="MobiDB-lite"/>
    </source>
</evidence>
<feature type="compositionally biased region" description="Polar residues" evidence="1">
    <location>
        <begin position="1"/>
        <end position="12"/>
    </location>
</feature>